<dbReference type="Proteomes" id="UP001157974">
    <property type="component" value="Unassembled WGS sequence"/>
</dbReference>
<dbReference type="PANTHER" id="PTHR12161">
    <property type="entry name" value="IST1 FAMILY MEMBER"/>
    <property type="match status" value="1"/>
</dbReference>
<dbReference type="InterPro" id="IPR005061">
    <property type="entry name" value="Ist1"/>
</dbReference>
<evidence type="ECO:0008006" key="5">
    <source>
        <dbReference type="Google" id="ProtNLM"/>
    </source>
</evidence>
<dbReference type="PANTHER" id="PTHR12161:SF5">
    <property type="entry name" value="IST1 HOMOLOG"/>
    <property type="match status" value="1"/>
</dbReference>
<dbReference type="Gene3D" id="1.20.1260.60">
    <property type="entry name" value="Vacuolar protein sorting-associated protein Ist1"/>
    <property type="match status" value="1"/>
</dbReference>
<dbReference type="GO" id="GO:0015031">
    <property type="term" value="P:protein transport"/>
    <property type="evidence" value="ECO:0007669"/>
    <property type="project" value="InterPro"/>
</dbReference>
<sequence>MGLFKKKNQKQAAAAAAAEQAAAPPANVDFSQLKVQLKCAKGRLALQKNKYQSNADKTEREAAMCLSRSQDNIAQTKAEQAIRDLLMVESMEILSVQCDLLLSRHTLFTGTPEPIDRMPIELREAVCSLAFASGRVQVEELGNITNMMRAKYGAENMDLIVRGEGPFAPNINASLMRKLSISIPEGYLVLSRLEDIAKRFDVQWNPPPEYEMLRSKSILDHRHNQQQPQATFTTMDIPGGAGNNMDGGFGGATIPGDPSGVPGGYPAYNLPGATVPGQAPGNEFAGQYSQPAPYNPGTAPNDDDLQARLRNL</sequence>
<name>A0AAV8ULB1_9RHOD</name>
<evidence type="ECO:0000313" key="4">
    <source>
        <dbReference type="Proteomes" id="UP001157974"/>
    </source>
</evidence>
<evidence type="ECO:0000256" key="2">
    <source>
        <dbReference type="SAM" id="MobiDB-lite"/>
    </source>
</evidence>
<gene>
    <name evidence="3" type="ORF">NDN08_004397</name>
</gene>
<dbReference type="AlphaFoldDB" id="A0AAV8ULB1"/>
<comment type="caution">
    <text evidence="3">The sequence shown here is derived from an EMBL/GenBank/DDBJ whole genome shotgun (WGS) entry which is preliminary data.</text>
</comment>
<reference evidence="3 4" key="1">
    <citation type="journal article" date="2023" name="Nat. Commun.">
        <title>Origin of minicircular mitochondrial genomes in red algae.</title>
        <authorList>
            <person name="Lee Y."/>
            <person name="Cho C.H."/>
            <person name="Lee Y.M."/>
            <person name="Park S.I."/>
            <person name="Yang J.H."/>
            <person name="West J.A."/>
            <person name="Bhattacharya D."/>
            <person name="Yoon H.S."/>
        </authorList>
    </citation>
    <scope>NUCLEOTIDE SEQUENCE [LARGE SCALE GENOMIC DNA]</scope>
    <source>
        <strain evidence="3 4">CCMP1338</strain>
        <tissue evidence="3">Whole cell</tissue>
    </source>
</reference>
<evidence type="ECO:0000256" key="1">
    <source>
        <dbReference type="ARBA" id="ARBA00005536"/>
    </source>
</evidence>
<comment type="similarity">
    <text evidence="1">Belongs to the IST1 family.</text>
</comment>
<dbReference type="EMBL" id="JAMWBK010000007">
    <property type="protein sequence ID" value="KAJ8903288.1"/>
    <property type="molecule type" value="Genomic_DNA"/>
</dbReference>
<organism evidence="3 4">
    <name type="scientific">Rhodosorus marinus</name>
    <dbReference type="NCBI Taxonomy" id="101924"/>
    <lineage>
        <taxon>Eukaryota</taxon>
        <taxon>Rhodophyta</taxon>
        <taxon>Stylonematophyceae</taxon>
        <taxon>Stylonematales</taxon>
        <taxon>Stylonemataceae</taxon>
        <taxon>Rhodosorus</taxon>
    </lineage>
</organism>
<dbReference type="Pfam" id="PF03398">
    <property type="entry name" value="Ist1"/>
    <property type="match status" value="1"/>
</dbReference>
<evidence type="ECO:0000313" key="3">
    <source>
        <dbReference type="EMBL" id="KAJ8903288.1"/>
    </source>
</evidence>
<proteinExistence type="inferred from homology"/>
<keyword evidence="4" id="KW-1185">Reference proteome</keyword>
<feature type="region of interest" description="Disordered" evidence="2">
    <location>
        <begin position="272"/>
        <end position="312"/>
    </location>
</feature>
<protein>
    <recommendedName>
        <fullName evidence="5">IST1 homolog</fullName>
    </recommendedName>
</protein>
<dbReference type="InterPro" id="IPR042277">
    <property type="entry name" value="IST1-like"/>
</dbReference>
<accession>A0AAV8ULB1</accession>